<dbReference type="Proteomes" id="UP000019666">
    <property type="component" value="Unassembled WGS sequence"/>
</dbReference>
<evidence type="ECO:0000256" key="4">
    <source>
        <dbReference type="ARBA" id="ARBA00022679"/>
    </source>
</evidence>
<dbReference type="HOGENOM" id="CLU_017584_4_0_5"/>
<evidence type="ECO:0000256" key="3">
    <source>
        <dbReference type="ARBA" id="ARBA00022576"/>
    </source>
</evidence>
<evidence type="ECO:0000256" key="7">
    <source>
        <dbReference type="RuleBase" id="RU000481"/>
    </source>
</evidence>
<evidence type="ECO:0000313" key="10">
    <source>
        <dbReference type="Proteomes" id="UP000019666"/>
    </source>
</evidence>
<evidence type="ECO:0000256" key="2">
    <source>
        <dbReference type="ARBA" id="ARBA00007441"/>
    </source>
</evidence>
<evidence type="ECO:0000256" key="5">
    <source>
        <dbReference type="ARBA" id="ARBA00022898"/>
    </source>
</evidence>
<name>A0A017HSL6_9RHOB</name>
<dbReference type="Gene3D" id="3.40.640.10">
    <property type="entry name" value="Type I PLP-dependent aspartate aminotransferase-like (Major domain)"/>
    <property type="match status" value="1"/>
</dbReference>
<reference evidence="9 10" key="1">
    <citation type="submission" date="2013-02" db="EMBL/GenBank/DDBJ databases">
        <authorList>
            <person name="Fiebig A."/>
            <person name="Goeker M."/>
            <person name="Klenk H.-P.P."/>
        </authorList>
    </citation>
    <scope>NUCLEOTIDE SEQUENCE [LARGE SCALE GENOMIC DNA]</scope>
    <source>
        <strain evidence="9 10">DSM 19309</strain>
    </source>
</reference>
<protein>
    <recommendedName>
        <fullName evidence="7">Aminotransferase</fullName>
        <ecNumber evidence="7">2.6.1.-</ecNumber>
    </recommendedName>
</protein>
<dbReference type="PANTHER" id="PTHR46383">
    <property type="entry name" value="ASPARTATE AMINOTRANSFERASE"/>
    <property type="match status" value="1"/>
</dbReference>
<sequence length="404" mass="43488">MAKASQRIQRITGGGSDGWDLFYRAKDLIRSGVEVIELTIGEHDVKTDPAILDAMREAARAGHTGYASIPGIVELRQAVAERTERLTGVPTRAENVIVTPGGQAALFATHQFVGDPGDRALFVDPYYATYPGTIRSAGLEPVPVTARAEAGFEPLEEDLADAAEGARSVLVNSPNNPTGVVYSERTLRGLQRVAEARDLWVISDEVYDSQVWEGRHLSPRALPGMEARTLVIGSLSKSHAMTGSRLGWVVGPEEAIEWLWDLSTVSNYGIPGFIQDAGVFALAQGPEYEERIAAPFARRREITQRLLAGQNVVRAAPQRGAMYAMLDVRATGLSGEGFALQLLEEERIAVLPGESFGSAGAGHVRIAMTVADEVYEAAVRKVLELAARLAAERARSGAHLPQIG</sequence>
<dbReference type="InterPro" id="IPR015421">
    <property type="entry name" value="PyrdxlP-dep_Trfase_major"/>
</dbReference>
<dbReference type="InterPro" id="IPR015424">
    <property type="entry name" value="PyrdxlP-dep_Trfase"/>
</dbReference>
<dbReference type="OrthoDB" id="9766084at2"/>
<dbReference type="EMBL" id="AOSK01000041">
    <property type="protein sequence ID" value="EYD76749.1"/>
    <property type="molecule type" value="Genomic_DNA"/>
</dbReference>
<comment type="similarity">
    <text evidence="2 7">Belongs to the class-I pyridoxal-phosphate-dependent aminotransferase family.</text>
</comment>
<comment type="cofactor">
    <cofactor evidence="1 7">
        <name>pyridoxal 5'-phosphate</name>
        <dbReference type="ChEBI" id="CHEBI:597326"/>
    </cofactor>
</comment>
<organism evidence="9 10">
    <name type="scientific">Rubellimicrobium mesophilum DSM 19309</name>
    <dbReference type="NCBI Taxonomy" id="442562"/>
    <lineage>
        <taxon>Bacteria</taxon>
        <taxon>Pseudomonadati</taxon>
        <taxon>Pseudomonadota</taxon>
        <taxon>Alphaproteobacteria</taxon>
        <taxon>Rhodobacterales</taxon>
        <taxon>Roseobacteraceae</taxon>
        <taxon>Rubellimicrobium</taxon>
    </lineage>
</organism>
<dbReference type="GO" id="GO:0004069">
    <property type="term" value="F:L-aspartate:2-oxoglutarate aminotransferase activity"/>
    <property type="evidence" value="ECO:0007669"/>
    <property type="project" value="UniProtKB-EC"/>
</dbReference>
<gene>
    <name evidence="9" type="ORF">Rumeso_01707</name>
</gene>
<accession>A0A017HSL6</accession>
<dbReference type="SUPFAM" id="SSF53383">
    <property type="entry name" value="PLP-dependent transferases"/>
    <property type="match status" value="1"/>
</dbReference>
<dbReference type="InterPro" id="IPR004838">
    <property type="entry name" value="NHTrfase_class1_PyrdxlP-BS"/>
</dbReference>
<keyword evidence="3 7" id="KW-0032">Aminotransferase</keyword>
<dbReference type="PANTHER" id="PTHR46383:SF1">
    <property type="entry name" value="ASPARTATE AMINOTRANSFERASE"/>
    <property type="match status" value="1"/>
</dbReference>
<keyword evidence="5" id="KW-0663">Pyridoxal phosphate</keyword>
<dbReference type="CDD" id="cd00609">
    <property type="entry name" value="AAT_like"/>
    <property type="match status" value="1"/>
</dbReference>
<dbReference type="RefSeq" id="WP_037277262.1">
    <property type="nucleotide sequence ID" value="NZ_KK088521.1"/>
</dbReference>
<keyword evidence="10" id="KW-1185">Reference proteome</keyword>
<comment type="caution">
    <text evidence="9">The sequence shown here is derived from an EMBL/GenBank/DDBJ whole genome shotgun (WGS) entry which is preliminary data.</text>
</comment>
<dbReference type="PROSITE" id="PS00105">
    <property type="entry name" value="AA_TRANSFER_CLASS_1"/>
    <property type="match status" value="1"/>
</dbReference>
<dbReference type="GO" id="GO:0030170">
    <property type="term" value="F:pyridoxal phosphate binding"/>
    <property type="evidence" value="ECO:0007669"/>
    <property type="project" value="InterPro"/>
</dbReference>
<evidence type="ECO:0000256" key="6">
    <source>
        <dbReference type="ARBA" id="ARBA00049185"/>
    </source>
</evidence>
<keyword evidence="4 7" id="KW-0808">Transferase</keyword>
<evidence type="ECO:0000313" key="9">
    <source>
        <dbReference type="EMBL" id="EYD76749.1"/>
    </source>
</evidence>
<dbReference type="EC" id="2.6.1.-" evidence="7"/>
<comment type="catalytic activity">
    <reaction evidence="6">
        <text>L-aspartate + 2-oxoglutarate = oxaloacetate + L-glutamate</text>
        <dbReference type="Rhea" id="RHEA:21824"/>
        <dbReference type="ChEBI" id="CHEBI:16452"/>
        <dbReference type="ChEBI" id="CHEBI:16810"/>
        <dbReference type="ChEBI" id="CHEBI:29985"/>
        <dbReference type="ChEBI" id="CHEBI:29991"/>
        <dbReference type="EC" id="2.6.1.1"/>
    </reaction>
</comment>
<evidence type="ECO:0000259" key="8">
    <source>
        <dbReference type="Pfam" id="PF00155"/>
    </source>
</evidence>
<dbReference type="GO" id="GO:0006520">
    <property type="term" value="P:amino acid metabolic process"/>
    <property type="evidence" value="ECO:0007669"/>
    <property type="project" value="InterPro"/>
</dbReference>
<dbReference type="InterPro" id="IPR004839">
    <property type="entry name" value="Aminotransferase_I/II_large"/>
</dbReference>
<evidence type="ECO:0000256" key="1">
    <source>
        <dbReference type="ARBA" id="ARBA00001933"/>
    </source>
</evidence>
<dbReference type="AlphaFoldDB" id="A0A017HSL6"/>
<dbReference type="InterPro" id="IPR050596">
    <property type="entry name" value="AspAT/PAT-like"/>
</dbReference>
<feature type="domain" description="Aminotransferase class I/classII large" evidence="8">
    <location>
        <begin position="34"/>
        <end position="381"/>
    </location>
</feature>
<dbReference type="Pfam" id="PF00155">
    <property type="entry name" value="Aminotran_1_2"/>
    <property type="match status" value="1"/>
</dbReference>
<proteinExistence type="inferred from homology"/>
<dbReference type="STRING" id="442562.Rumeso_01707"/>